<comment type="similarity">
    <text evidence="1 2">Belongs to the TIFY/JAZ family.</text>
</comment>
<dbReference type="InterPro" id="IPR010399">
    <property type="entry name" value="Tify_dom"/>
</dbReference>
<comment type="function">
    <text evidence="2">Repressor of jasmonate responses.</text>
</comment>
<dbReference type="AlphaFoldDB" id="A0A9K3ND33"/>
<dbReference type="Gramene" id="mRNA:HanXRQr2_Chr08g0335421">
    <property type="protein sequence ID" value="mRNA:HanXRQr2_Chr08g0335421"/>
    <property type="gene ID" value="HanXRQr2_Chr08g0335421"/>
</dbReference>
<gene>
    <name evidence="4" type="ORF">HanXRQr2_Chr08g0335421</name>
</gene>
<evidence type="ECO:0000259" key="3">
    <source>
        <dbReference type="PROSITE" id="PS51320"/>
    </source>
</evidence>
<evidence type="ECO:0000256" key="2">
    <source>
        <dbReference type="RuleBase" id="RU369065"/>
    </source>
</evidence>
<dbReference type="InterPro" id="IPR018467">
    <property type="entry name" value="CCT_CS"/>
</dbReference>
<dbReference type="GO" id="GO:2000022">
    <property type="term" value="P:regulation of jasmonic acid mediated signaling pathway"/>
    <property type="evidence" value="ECO:0000318"/>
    <property type="project" value="GO_Central"/>
</dbReference>
<sequence length="223" mass="25579">MSYRLSFAISILKDQVKDEVVGYKFYKQGYKFDFQPPKDLADQLVGAMFYVIGYFMGQQGAWGCLKYIPHCKDDHRFIEQHRESRSKNAQTEKLMNAKPDETTNKAQQMTIFYHREVIVFDNIPADRARDLMLAAKDYPSSTGKTNAHDYLIATSNFPYNARESDQPIDHLRVQANGLDLLIARRASLNKFLAKRKDRATVQAPYPSPGAGPSMHELNFDINM</sequence>
<protein>
    <recommendedName>
        <fullName evidence="2">Protein TIFY</fullName>
    </recommendedName>
    <alternativeName>
        <fullName evidence="2">Jasmonate ZIM domain-containing protein</fullName>
    </alternativeName>
</protein>
<dbReference type="GO" id="GO:0009611">
    <property type="term" value="P:response to wounding"/>
    <property type="evidence" value="ECO:0000318"/>
    <property type="project" value="GO_Central"/>
</dbReference>
<dbReference type="SMART" id="SM00979">
    <property type="entry name" value="TIFY"/>
    <property type="match status" value="1"/>
</dbReference>
<organism evidence="4 5">
    <name type="scientific">Helianthus annuus</name>
    <name type="common">Common sunflower</name>
    <dbReference type="NCBI Taxonomy" id="4232"/>
    <lineage>
        <taxon>Eukaryota</taxon>
        <taxon>Viridiplantae</taxon>
        <taxon>Streptophyta</taxon>
        <taxon>Embryophyta</taxon>
        <taxon>Tracheophyta</taxon>
        <taxon>Spermatophyta</taxon>
        <taxon>Magnoliopsida</taxon>
        <taxon>eudicotyledons</taxon>
        <taxon>Gunneridae</taxon>
        <taxon>Pentapetalae</taxon>
        <taxon>asterids</taxon>
        <taxon>campanulids</taxon>
        <taxon>Asterales</taxon>
        <taxon>Asteraceae</taxon>
        <taxon>Asteroideae</taxon>
        <taxon>Heliantheae alliance</taxon>
        <taxon>Heliantheae</taxon>
        <taxon>Helianthus</taxon>
    </lineage>
</organism>
<evidence type="ECO:0000313" key="5">
    <source>
        <dbReference type="Proteomes" id="UP000215914"/>
    </source>
</evidence>
<evidence type="ECO:0000313" key="4">
    <source>
        <dbReference type="EMBL" id="KAF5795068.1"/>
    </source>
</evidence>
<reference evidence="4" key="1">
    <citation type="journal article" date="2017" name="Nature">
        <title>The sunflower genome provides insights into oil metabolism, flowering and Asterid evolution.</title>
        <authorList>
            <person name="Badouin H."/>
            <person name="Gouzy J."/>
            <person name="Grassa C.J."/>
            <person name="Murat F."/>
            <person name="Staton S.E."/>
            <person name="Cottret L."/>
            <person name="Lelandais-Briere C."/>
            <person name="Owens G.L."/>
            <person name="Carrere S."/>
            <person name="Mayjonade B."/>
            <person name="Legrand L."/>
            <person name="Gill N."/>
            <person name="Kane N.C."/>
            <person name="Bowers J.E."/>
            <person name="Hubner S."/>
            <person name="Bellec A."/>
            <person name="Berard A."/>
            <person name="Berges H."/>
            <person name="Blanchet N."/>
            <person name="Boniface M.C."/>
            <person name="Brunel D."/>
            <person name="Catrice O."/>
            <person name="Chaidir N."/>
            <person name="Claudel C."/>
            <person name="Donnadieu C."/>
            <person name="Faraut T."/>
            <person name="Fievet G."/>
            <person name="Helmstetter N."/>
            <person name="King M."/>
            <person name="Knapp S.J."/>
            <person name="Lai Z."/>
            <person name="Le Paslier M.C."/>
            <person name="Lippi Y."/>
            <person name="Lorenzon L."/>
            <person name="Mandel J.R."/>
            <person name="Marage G."/>
            <person name="Marchand G."/>
            <person name="Marquand E."/>
            <person name="Bret-Mestries E."/>
            <person name="Morien E."/>
            <person name="Nambeesan S."/>
            <person name="Nguyen T."/>
            <person name="Pegot-Espagnet P."/>
            <person name="Pouilly N."/>
            <person name="Raftis F."/>
            <person name="Sallet E."/>
            <person name="Schiex T."/>
            <person name="Thomas J."/>
            <person name="Vandecasteele C."/>
            <person name="Vares D."/>
            <person name="Vear F."/>
            <person name="Vautrin S."/>
            <person name="Crespi M."/>
            <person name="Mangin B."/>
            <person name="Burke J.M."/>
            <person name="Salse J."/>
            <person name="Munos S."/>
            <person name="Vincourt P."/>
            <person name="Rieseberg L.H."/>
            <person name="Langlade N.B."/>
        </authorList>
    </citation>
    <scope>NUCLEOTIDE SEQUENCE</scope>
    <source>
        <tissue evidence="4">Leaves</tissue>
    </source>
</reference>
<keyword evidence="5" id="KW-1185">Reference proteome</keyword>
<dbReference type="Pfam" id="PF09425">
    <property type="entry name" value="Jas_motif"/>
    <property type="match status" value="1"/>
</dbReference>
<dbReference type="GO" id="GO:0031347">
    <property type="term" value="P:regulation of defense response"/>
    <property type="evidence" value="ECO:0000318"/>
    <property type="project" value="GO_Central"/>
</dbReference>
<keyword evidence="2" id="KW-0539">Nucleus</keyword>
<dbReference type="EMBL" id="MNCJ02000323">
    <property type="protein sequence ID" value="KAF5795068.1"/>
    <property type="molecule type" value="Genomic_DNA"/>
</dbReference>
<name>A0A9K3ND33_HELAN</name>
<dbReference type="GO" id="GO:0005634">
    <property type="term" value="C:nucleus"/>
    <property type="evidence" value="ECO:0000318"/>
    <property type="project" value="GO_Central"/>
</dbReference>
<dbReference type="Proteomes" id="UP000215914">
    <property type="component" value="Unassembled WGS sequence"/>
</dbReference>
<dbReference type="OrthoDB" id="1937734at2759"/>
<keyword evidence="2" id="KW-1184">Jasmonic acid signaling pathway</keyword>
<comment type="domain">
    <text evidence="2">The jas domain is required for interaction with COI1.</text>
</comment>
<proteinExistence type="inferred from homology"/>
<evidence type="ECO:0000256" key="1">
    <source>
        <dbReference type="ARBA" id="ARBA00008614"/>
    </source>
</evidence>
<comment type="subcellular location">
    <subcellularLocation>
        <location evidence="2">Nucleus</location>
    </subcellularLocation>
</comment>
<reference evidence="4" key="2">
    <citation type="submission" date="2020-06" db="EMBL/GenBank/DDBJ databases">
        <title>Helianthus annuus Genome sequencing and assembly Release 2.</title>
        <authorList>
            <person name="Gouzy J."/>
            <person name="Langlade N."/>
            <person name="Munos S."/>
        </authorList>
    </citation>
    <scope>NUCLEOTIDE SEQUENCE</scope>
    <source>
        <tissue evidence="4">Leaves</tissue>
    </source>
</reference>
<dbReference type="InterPro" id="IPR040390">
    <property type="entry name" value="TIFY/JAZ"/>
</dbReference>
<dbReference type="Pfam" id="PF06200">
    <property type="entry name" value="tify"/>
    <property type="match status" value="1"/>
</dbReference>
<dbReference type="PANTHER" id="PTHR33077">
    <property type="entry name" value="PROTEIN TIFY 4A-RELATED-RELATED"/>
    <property type="match status" value="1"/>
</dbReference>
<feature type="domain" description="Tify" evidence="3">
    <location>
        <begin position="102"/>
        <end position="137"/>
    </location>
</feature>
<dbReference type="PANTHER" id="PTHR33077:SF52">
    <property type="entry name" value="PROTEIN TIFY 11D"/>
    <property type="match status" value="1"/>
</dbReference>
<dbReference type="PROSITE" id="PS51320">
    <property type="entry name" value="TIFY"/>
    <property type="match status" value="1"/>
</dbReference>
<comment type="caution">
    <text evidence="4">The sequence shown here is derived from an EMBL/GenBank/DDBJ whole genome shotgun (WGS) entry which is preliminary data.</text>
</comment>
<accession>A0A9K3ND33</accession>